<dbReference type="InterPro" id="IPR052389">
    <property type="entry name" value="Sec_Metab_Biosynth-Assoc"/>
</dbReference>
<dbReference type="PANTHER" id="PTHR38110">
    <property type="entry name" value="CHROMOSOME 23, WHOLE GENOME SHOTGUN SEQUENCE"/>
    <property type="match status" value="1"/>
</dbReference>
<reference evidence="2 3" key="1">
    <citation type="submission" date="2018-06" db="EMBL/GenBank/DDBJ databases">
        <title>Comparative genomics reveals the genomic features of Rhizophagus irregularis, R. cerebriforme, R. diaphanum and Gigaspora rosea, and their symbiotic lifestyle signature.</title>
        <authorList>
            <person name="Morin E."/>
            <person name="San Clemente H."/>
            <person name="Chen E.C.H."/>
            <person name="De La Providencia I."/>
            <person name="Hainaut M."/>
            <person name="Kuo A."/>
            <person name="Kohler A."/>
            <person name="Murat C."/>
            <person name="Tang N."/>
            <person name="Roy S."/>
            <person name="Loubradou J."/>
            <person name="Henrissat B."/>
            <person name="Grigoriev I.V."/>
            <person name="Corradi N."/>
            <person name="Roux C."/>
            <person name="Martin F.M."/>
        </authorList>
    </citation>
    <scope>NUCLEOTIDE SEQUENCE [LARGE SCALE GENOMIC DNA]</scope>
    <source>
        <strain evidence="2 3">DAOM 227022</strain>
    </source>
</reference>
<dbReference type="PANTHER" id="PTHR38110:SF1">
    <property type="entry name" value="THIOESTERASE DOMAIN-CONTAINING PROTEIN"/>
    <property type="match status" value="1"/>
</dbReference>
<protein>
    <recommendedName>
        <fullName evidence="1">Acyl-CoA thioesterase-like C-terminal domain-containing protein</fullName>
    </recommendedName>
</protein>
<dbReference type="AlphaFoldDB" id="A0A397TTD8"/>
<evidence type="ECO:0000313" key="3">
    <source>
        <dbReference type="Proteomes" id="UP000265703"/>
    </source>
</evidence>
<gene>
    <name evidence="2" type="ORF">C1645_750814</name>
</gene>
<organism evidence="2 3">
    <name type="scientific">Glomus cerebriforme</name>
    <dbReference type="NCBI Taxonomy" id="658196"/>
    <lineage>
        <taxon>Eukaryota</taxon>
        <taxon>Fungi</taxon>
        <taxon>Fungi incertae sedis</taxon>
        <taxon>Mucoromycota</taxon>
        <taxon>Glomeromycotina</taxon>
        <taxon>Glomeromycetes</taxon>
        <taxon>Glomerales</taxon>
        <taxon>Glomeraceae</taxon>
        <taxon>Glomus</taxon>
    </lineage>
</organism>
<evidence type="ECO:0000259" key="1">
    <source>
        <dbReference type="Pfam" id="PF20789"/>
    </source>
</evidence>
<dbReference type="Pfam" id="PF20789">
    <property type="entry name" value="4HBT_3C"/>
    <property type="match status" value="1"/>
</dbReference>
<keyword evidence="3" id="KW-1185">Reference proteome</keyword>
<feature type="non-terminal residue" evidence="2">
    <location>
        <position position="1"/>
    </location>
</feature>
<dbReference type="Gene3D" id="2.40.160.210">
    <property type="entry name" value="Acyl-CoA thioesterase, double hotdog domain"/>
    <property type="match status" value="1"/>
</dbReference>
<name>A0A397TTD8_9GLOM</name>
<evidence type="ECO:0000313" key="2">
    <source>
        <dbReference type="EMBL" id="RIA98174.1"/>
    </source>
</evidence>
<dbReference type="InterPro" id="IPR042171">
    <property type="entry name" value="Acyl-CoA_hotdog"/>
</dbReference>
<dbReference type="Proteomes" id="UP000265703">
    <property type="component" value="Unassembled WGS sequence"/>
</dbReference>
<comment type="caution">
    <text evidence="2">The sequence shown here is derived from an EMBL/GenBank/DDBJ whole genome shotgun (WGS) entry which is preliminary data.</text>
</comment>
<dbReference type="InterPro" id="IPR049450">
    <property type="entry name" value="ACOT8-like_C"/>
</dbReference>
<feature type="domain" description="Acyl-CoA thioesterase-like C-terminal" evidence="1">
    <location>
        <begin position="39"/>
        <end position="125"/>
    </location>
</feature>
<dbReference type="OrthoDB" id="2532955at2759"/>
<proteinExistence type="predicted"/>
<accession>A0A397TTD8</accession>
<sequence>HFLNKSMSGSCMIEISDVKPGKNHSIAYAIFKQPKNDDIEEAEIKQWAKFTDKRRKLDLLSLGLFSHHFSGPPGYIRKEVLKGDFWYPTLTLEIQFKNIPKGQWVVSSFRSRFLQNGRNEVDGEITYVFNDPLKKNVRQNKL</sequence>
<dbReference type="EMBL" id="QKYT01000020">
    <property type="protein sequence ID" value="RIA98174.1"/>
    <property type="molecule type" value="Genomic_DNA"/>
</dbReference>